<keyword evidence="5 6" id="KW-0472">Membrane</keyword>
<keyword evidence="3 6" id="KW-0812">Transmembrane</keyword>
<keyword evidence="2" id="KW-1003">Cell membrane</keyword>
<evidence type="ECO:0000256" key="4">
    <source>
        <dbReference type="ARBA" id="ARBA00022989"/>
    </source>
</evidence>
<comment type="subcellular location">
    <subcellularLocation>
        <location evidence="1">Cell membrane</location>
        <topology evidence="1">Multi-pass membrane protein</topology>
    </subcellularLocation>
</comment>
<sequence length="600" mass="63835">MTGDRPSPRGGDLAPWLVLGVMAAGLTLLAVVWAGGTLGAAATGGGWHPPSFSLATLAAFLRGGPAALWPDAPAAGPIAGMLAATAALAAPLAPAARWLGRRRPRGGLAAVAQVADLTRSGMAERARLLRPSLAGADEIDAREVGIRLGDMEPHGPALYASWEDTLLALMGPRSGKTSAVAVPTVLRAPGPVVVTSVREDVYTLTATAQARRTGPEDGRPAQLWALDPQHIAFLPRDWWFDILAEARTFEGAWRLGGHFISLLGDSDRLTSDFWLSAARALLTGMFLSASRAGRPVSQVLRWLGNPADTEPLDALRGHPVGADLRSRMDAAVETRDGIYQTAREAVSCLLDPDILAWVTPPAPTDTTKVRRFDPDAFVAGRDTLYLLSKKGTASAAGIVAALTDAVLRAAERRADRSAGRLDPPLTVILDEAANVCRIADLPDMYSYMGGKGVILITIIQNYPQGQAAWGKTGMAALWNASTVKLIGAGVDDPRLAEDVSKLIGEHDVPVRSVSYGGRQGRSTSTTPQLRRIVPPDKVRSLRRGHAFLFATGHPVTLLRLRPWFGEPDADRLRADLTRQRDLLKARAECATSAADPHRQA</sequence>
<dbReference type="CDD" id="cd01127">
    <property type="entry name" value="TrwB_TraG_TraD_VirD4"/>
    <property type="match status" value="1"/>
</dbReference>
<evidence type="ECO:0000313" key="8">
    <source>
        <dbReference type="EMBL" id="GAA4147547.1"/>
    </source>
</evidence>
<evidence type="ECO:0000256" key="5">
    <source>
        <dbReference type="ARBA" id="ARBA00023136"/>
    </source>
</evidence>
<evidence type="ECO:0000256" key="2">
    <source>
        <dbReference type="ARBA" id="ARBA00022475"/>
    </source>
</evidence>
<evidence type="ECO:0000256" key="1">
    <source>
        <dbReference type="ARBA" id="ARBA00004651"/>
    </source>
</evidence>
<organism evidence="8 9">
    <name type="scientific">Actinomadura keratinilytica</name>
    <dbReference type="NCBI Taxonomy" id="547461"/>
    <lineage>
        <taxon>Bacteria</taxon>
        <taxon>Bacillati</taxon>
        <taxon>Actinomycetota</taxon>
        <taxon>Actinomycetes</taxon>
        <taxon>Streptosporangiales</taxon>
        <taxon>Thermomonosporaceae</taxon>
        <taxon>Actinomadura</taxon>
    </lineage>
</organism>
<evidence type="ECO:0000313" key="9">
    <source>
        <dbReference type="Proteomes" id="UP001500266"/>
    </source>
</evidence>
<evidence type="ECO:0000256" key="6">
    <source>
        <dbReference type="SAM" id="Phobius"/>
    </source>
</evidence>
<feature type="transmembrane region" description="Helical" evidence="6">
    <location>
        <begin position="16"/>
        <end position="40"/>
    </location>
</feature>
<keyword evidence="4 6" id="KW-1133">Transmembrane helix</keyword>
<dbReference type="InterPro" id="IPR027417">
    <property type="entry name" value="P-loop_NTPase"/>
</dbReference>
<evidence type="ECO:0000259" key="7">
    <source>
        <dbReference type="Pfam" id="PF12696"/>
    </source>
</evidence>
<dbReference type="Gene3D" id="3.40.50.300">
    <property type="entry name" value="P-loop containing nucleotide triphosphate hydrolases"/>
    <property type="match status" value="1"/>
</dbReference>
<accession>A0ABP7Z583</accession>
<dbReference type="Proteomes" id="UP001500266">
    <property type="component" value="Unassembled WGS sequence"/>
</dbReference>
<comment type="caution">
    <text evidence="8">The sequence shown here is derived from an EMBL/GenBank/DDBJ whole genome shotgun (WGS) entry which is preliminary data.</text>
</comment>
<reference evidence="9" key="1">
    <citation type="journal article" date="2019" name="Int. J. Syst. Evol. Microbiol.">
        <title>The Global Catalogue of Microorganisms (GCM) 10K type strain sequencing project: providing services to taxonomists for standard genome sequencing and annotation.</title>
        <authorList>
            <consortium name="The Broad Institute Genomics Platform"/>
            <consortium name="The Broad Institute Genome Sequencing Center for Infectious Disease"/>
            <person name="Wu L."/>
            <person name="Ma J."/>
        </authorList>
    </citation>
    <scope>NUCLEOTIDE SEQUENCE [LARGE SCALE GENOMIC DNA]</scope>
    <source>
        <strain evidence="9">JCM 17316</strain>
    </source>
</reference>
<dbReference type="PANTHER" id="PTHR37937:SF1">
    <property type="entry name" value="CONJUGATIVE TRANSFER: DNA TRANSPORT"/>
    <property type="match status" value="1"/>
</dbReference>
<dbReference type="PANTHER" id="PTHR37937">
    <property type="entry name" value="CONJUGATIVE TRANSFER: DNA TRANSPORT"/>
    <property type="match status" value="1"/>
</dbReference>
<dbReference type="SUPFAM" id="SSF52540">
    <property type="entry name" value="P-loop containing nucleoside triphosphate hydrolases"/>
    <property type="match status" value="1"/>
</dbReference>
<name>A0ABP7Z583_9ACTN</name>
<keyword evidence="9" id="KW-1185">Reference proteome</keyword>
<dbReference type="EMBL" id="BAABDO010000067">
    <property type="protein sequence ID" value="GAA4147547.1"/>
    <property type="molecule type" value="Genomic_DNA"/>
</dbReference>
<dbReference type="Pfam" id="PF12696">
    <property type="entry name" value="TraG-D_C"/>
    <property type="match status" value="1"/>
</dbReference>
<evidence type="ECO:0000256" key="3">
    <source>
        <dbReference type="ARBA" id="ARBA00022692"/>
    </source>
</evidence>
<feature type="domain" description="TraD/TraG TraM recognition site" evidence="7">
    <location>
        <begin position="424"/>
        <end position="542"/>
    </location>
</feature>
<dbReference type="InterPro" id="IPR032689">
    <property type="entry name" value="TraG-D_C"/>
</dbReference>
<proteinExistence type="predicted"/>
<dbReference type="RefSeq" id="WP_345023101.1">
    <property type="nucleotide sequence ID" value="NZ_BAABDO010000067.1"/>
</dbReference>
<gene>
    <name evidence="8" type="ORF">GCM10022416_41100</name>
</gene>
<dbReference type="InterPro" id="IPR051539">
    <property type="entry name" value="T4SS-coupling_protein"/>
</dbReference>
<protein>
    <recommendedName>
        <fullName evidence="7">TraD/TraG TraM recognition site domain-containing protein</fullName>
    </recommendedName>
</protein>